<dbReference type="AlphaFoldDB" id="B9TDN3"/>
<dbReference type="PANTHER" id="PTHR30026:SF20">
    <property type="entry name" value="OUTER MEMBRANE PROTEIN TOLC"/>
    <property type="match status" value="1"/>
</dbReference>
<keyword evidence="4" id="KW-0472">Membrane</keyword>
<gene>
    <name evidence="7" type="ORF">RCOM_1851710</name>
</gene>
<dbReference type="Gene3D" id="1.20.1600.10">
    <property type="entry name" value="Outer membrane efflux proteins (OEP)"/>
    <property type="match status" value="1"/>
</dbReference>
<dbReference type="GO" id="GO:0015562">
    <property type="term" value="F:efflux transmembrane transporter activity"/>
    <property type="evidence" value="ECO:0007669"/>
    <property type="project" value="InterPro"/>
</dbReference>
<sequence length="301" mass="32432">MPRAMAASLTAALYLTAGAPLTVAAATPESDVTLPEALRTARQARAELKASSARIEAARQRPVIVSALEDPVITPAIDHKPVDKMMRSDKSISIEQSFPLSRIRSHKRSAAEADVGRVEGEARETLLKIQSDVAQAFFMLNERRRMAGILDKQLALASRLARMAATRHASGSSGQLDVLRLEAESARLRNRLTVLQADTGAAEAMFNAAVGQPVGTPVPPLQTERLLQQIRQVPDLSASLEQALVNHPRAQISKAEILRAKAEVDVMKSMYLPMAMVRVGKADTMAAGKGYMLMVGISVPI</sequence>
<dbReference type="SUPFAM" id="SSF56954">
    <property type="entry name" value="Outer membrane efflux proteins (OEP)"/>
    <property type="match status" value="1"/>
</dbReference>
<organism evidence="7 8">
    <name type="scientific">Ricinus communis</name>
    <name type="common">Castor bean</name>
    <dbReference type="NCBI Taxonomy" id="3988"/>
    <lineage>
        <taxon>Eukaryota</taxon>
        <taxon>Viridiplantae</taxon>
        <taxon>Streptophyta</taxon>
        <taxon>Embryophyta</taxon>
        <taxon>Tracheophyta</taxon>
        <taxon>Spermatophyta</taxon>
        <taxon>Magnoliopsida</taxon>
        <taxon>eudicotyledons</taxon>
        <taxon>Gunneridae</taxon>
        <taxon>Pentapetalae</taxon>
        <taxon>rosids</taxon>
        <taxon>fabids</taxon>
        <taxon>Malpighiales</taxon>
        <taxon>Euphorbiaceae</taxon>
        <taxon>Acalyphoideae</taxon>
        <taxon>Acalypheae</taxon>
        <taxon>Ricinus</taxon>
    </lineage>
</organism>
<evidence type="ECO:0000256" key="4">
    <source>
        <dbReference type="ARBA" id="ARBA00023136"/>
    </source>
</evidence>
<dbReference type="PANTHER" id="PTHR30026">
    <property type="entry name" value="OUTER MEMBRANE PROTEIN TOLC"/>
    <property type="match status" value="1"/>
</dbReference>
<evidence type="ECO:0000256" key="1">
    <source>
        <dbReference type="ARBA" id="ARBA00004442"/>
    </source>
</evidence>
<accession>B9TDN3</accession>
<keyword evidence="5" id="KW-0998">Cell outer membrane</keyword>
<name>B9TDN3_RICCO</name>
<dbReference type="Proteomes" id="UP000008311">
    <property type="component" value="Unassembled WGS sequence"/>
</dbReference>
<dbReference type="InterPro" id="IPR051906">
    <property type="entry name" value="TolC-like"/>
</dbReference>
<evidence type="ECO:0000256" key="2">
    <source>
        <dbReference type="ARBA" id="ARBA00022452"/>
    </source>
</evidence>
<evidence type="ECO:0000256" key="3">
    <source>
        <dbReference type="ARBA" id="ARBA00022692"/>
    </source>
</evidence>
<keyword evidence="2" id="KW-1134">Transmembrane beta strand</keyword>
<reference evidence="8" key="1">
    <citation type="journal article" date="2010" name="Nat. Biotechnol.">
        <title>Draft genome sequence of the oilseed species Ricinus communis.</title>
        <authorList>
            <person name="Chan A.P."/>
            <person name="Crabtree J."/>
            <person name="Zhao Q."/>
            <person name="Lorenzi H."/>
            <person name="Orvis J."/>
            <person name="Puiu D."/>
            <person name="Melake-Berhan A."/>
            <person name="Jones K.M."/>
            <person name="Redman J."/>
            <person name="Chen G."/>
            <person name="Cahoon E.B."/>
            <person name="Gedil M."/>
            <person name="Stanke M."/>
            <person name="Haas B.J."/>
            <person name="Wortman J.R."/>
            <person name="Fraser-Liggett C.M."/>
            <person name="Ravel J."/>
            <person name="Rabinowicz P.D."/>
        </authorList>
    </citation>
    <scope>NUCLEOTIDE SEQUENCE [LARGE SCALE GENOMIC DNA]</scope>
    <source>
        <strain evidence="8">cv. Hale</strain>
    </source>
</reference>
<proteinExistence type="predicted"/>
<dbReference type="InParanoid" id="B9TDN3"/>
<keyword evidence="6" id="KW-0732">Signal</keyword>
<dbReference type="EMBL" id="EQ978314">
    <property type="protein sequence ID" value="EEF26032.1"/>
    <property type="molecule type" value="Genomic_DNA"/>
</dbReference>
<evidence type="ECO:0000256" key="5">
    <source>
        <dbReference type="ARBA" id="ARBA00023237"/>
    </source>
</evidence>
<evidence type="ECO:0000313" key="7">
    <source>
        <dbReference type="EMBL" id="EEF26032.1"/>
    </source>
</evidence>
<keyword evidence="8" id="KW-1185">Reference proteome</keyword>
<keyword evidence="3" id="KW-0812">Transmembrane</keyword>
<comment type="subcellular location">
    <subcellularLocation>
        <location evidence="1">Cell outer membrane</location>
    </subcellularLocation>
</comment>
<feature type="signal peptide" evidence="6">
    <location>
        <begin position="1"/>
        <end position="26"/>
    </location>
</feature>
<protein>
    <submittedName>
        <fullName evidence="7">Uncharacterized protein</fullName>
    </submittedName>
</protein>
<evidence type="ECO:0000256" key="6">
    <source>
        <dbReference type="SAM" id="SignalP"/>
    </source>
</evidence>
<evidence type="ECO:0000313" key="8">
    <source>
        <dbReference type="Proteomes" id="UP000008311"/>
    </source>
</evidence>
<feature type="chain" id="PRO_5002890166" evidence="6">
    <location>
        <begin position="27"/>
        <end position="301"/>
    </location>
</feature>
<feature type="non-terminal residue" evidence="7">
    <location>
        <position position="301"/>
    </location>
</feature>